<gene>
    <name evidence="2" type="ORF">CEXT_522591</name>
</gene>
<comment type="caution">
    <text evidence="2">The sequence shown here is derived from an EMBL/GenBank/DDBJ whole genome shotgun (WGS) entry which is preliminary data.</text>
</comment>
<evidence type="ECO:0000256" key="1">
    <source>
        <dbReference type="SAM" id="MobiDB-lite"/>
    </source>
</evidence>
<protein>
    <submittedName>
        <fullName evidence="2">Uncharacterized protein</fullName>
    </submittedName>
</protein>
<sequence>MLAAEEEEDPRFPSHSEAIHHLPLSFPGRGTVDTSVSRAPFLRPRMIVPQIKLRLYLSGSEPFVRLSPIPPNGFCSSNCLWQRLTPIPCQDTISVIEKHEHSRAVSPPRQFAMSDTNRHASGFDPISSEDLC</sequence>
<organism evidence="2 3">
    <name type="scientific">Caerostris extrusa</name>
    <name type="common">Bark spider</name>
    <name type="synonym">Caerostris bankana</name>
    <dbReference type="NCBI Taxonomy" id="172846"/>
    <lineage>
        <taxon>Eukaryota</taxon>
        <taxon>Metazoa</taxon>
        <taxon>Ecdysozoa</taxon>
        <taxon>Arthropoda</taxon>
        <taxon>Chelicerata</taxon>
        <taxon>Arachnida</taxon>
        <taxon>Araneae</taxon>
        <taxon>Araneomorphae</taxon>
        <taxon>Entelegynae</taxon>
        <taxon>Araneoidea</taxon>
        <taxon>Araneidae</taxon>
        <taxon>Caerostris</taxon>
    </lineage>
</organism>
<name>A0AAV4MQ64_CAEEX</name>
<dbReference type="EMBL" id="BPLR01002458">
    <property type="protein sequence ID" value="GIX73938.1"/>
    <property type="molecule type" value="Genomic_DNA"/>
</dbReference>
<feature type="region of interest" description="Disordered" evidence="1">
    <location>
        <begin position="104"/>
        <end position="132"/>
    </location>
</feature>
<evidence type="ECO:0000313" key="2">
    <source>
        <dbReference type="EMBL" id="GIX73938.1"/>
    </source>
</evidence>
<dbReference type="Proteomes" id="UP001054945">
    <property type="component" value="Unassembled WGS sequence"/>
</dbReference>
<proteinExistence type="predicted"/>
<evidence type="ECO:0000313" key="3">
    <source>
        <dbReference type="Proteomes" id="UP001054945"/>
    </source>
</evidence>
<reference evidence="2 3" key="1">
    <citation type="submission" date="2021-06" db="EMBL/GenBank/DDBJ databases">
        <title>Caerostris extrusa draft genome.</title>
        <authorList>
            <person name="Kono N."/>
            <person name="Arakawa K."/>
        </authorList>
    </citation>
    <scope>NUCLEOTIDE SEQUENCE [LARGE SCALE GENOMIC DNA]</scope>
</reference>
<accession>A0AAV4MQ64</accession>
<dbReference type="AlphaFoldDB" id="A0AAV4MQ64"/>
<keyword evidence="3" id="KW-1185">Reference proteome</keyword>